<reference evidence="2" key="1">
    <citation type="submission" date="2011-06" db="EMBL/GenBank/DDBJ databases">
        <title>The complete genome of chromosome of Runella slithyformis DSM 19594.</title>
        <authorList>
            <consortium name="US DOE Joint Genome Institute (JGI-PGF)"/>
            <person name="Lucas S."/>
            <person name="Han J."/>
            <person name="Lapidus A."/>
            <person name="Bruce D."/>
            <person name="Goodwin L."/>
            <person name="Pitluck S."/>
            <person name="Peters L."/>
            <person name="Kyrpides N."/>
            <person name="Mavromatis K."/>
            <person name="Ivanova N."/>
            <person name="Ovchinnikova G."/>
            <person name="Zhang X."/>
            <person name="Misra M."/>
            <person name="Detter J.C."/>
            <person name="Tapia R."/>
            <person name="Han C."/>
            <person name="Land M."/>
            <person name="Hauser L."/>
            <person name="Markowitz V."/>
            <person name="Cheng J.-F."/>
            <person name="Hugenholtz P."/>
            <person name="Woyke T."/>
            <person name="Wu D."/>
            <person name="Tindall B."/>
            <person name="Faehrich R."/>
            <person name="Brambilla E."/>
            <person name="Klenk H.-P."/>
            <person name="Eisen J.A."/>
        </authorList>
    </citation>
    <scope>NUCLEOTIDE SEQUENCE [LARGE SCALE GENOMIC DNA]</scope>
    <source>
        <strain evidence="2">ATCC 29530 / DSM 19594 / LMG 11500 / NCIMB 11436 / LSU 4</strain>
    </source>
</reference>
<gene>
    <name evidence="1" type="ordered locus">Runsl_4535</name>
</gene>
<name>A0A7U3ZP94_RUNSL</name>
<sequence>MIGRYYQLLKGDITEVMSKDIIFLLMALSSYRIAAFRQFRIETTVNNLVDTDCFTRQATG</sequence>
<protein>
    <submittedName>
        <fullName evidence="1">Uncharacterized protein</fullName>
    </submittedName>
</protein>
<dbReference type="Proteomes" id="UP000000493">
    <property type="component" value="Chromosome"/>
</dbReference>
<evidence type="ECO:0000313" key="2">
    <source>
        <dbReference type="Proteomes" id="UP000000493"/>
    </source>
</evidence>
<evidence type="ECO:0000313" key="1">
    <source>
        <dbReference type="EMBL" id="AEI50857.1"/>
    </source>
</evidence>
<accession>A0A7U3ZP94</accession>
<reference evidence="1 2" key="2">
    <citation type="journal article" date="2012" name="Stand. Genomic Sci.">
        <title>Complete genome sequence of the aquatic bacterium Runella slithyformis type strain (LSU 4(T)).</title>
        <authorList>
            <person name="Copeland A."/>
            <person name="Zhang X."/>
            <person name="Misra M."/>
            <person name="Lapidus A."/>
            <person name="Nolan M."/>
            <person name="Lucas S."/>
            <person name="Deshpande S."/>
            <person name="Cheng J.F."/>
            <person name="Tapia R."/>
            <person name="Goodwin L.A."/>
            <person name="Pitluck S."/>
            <person name="Liolios K."/>
            <person name="Pagani I."/>
            <person name="Ivanova N."/>
            <person name="Mikhailova N."/>
            <person name="Pati A."/>
            <person name="Chen A."/>
            <person name="Palaniappan K."/>
            <person name="Land M."/>
            <person name="Hauser L."/>
            <person name="Pan C."/>
            <person name="Jeffries C.D."/>
            <person name="Detter J.C."/>
            <person name="Brambilla E.M."/>
            <person name="Rohde M."/>
            <person name="Djao O.D."/>
            <person name="Goker M."/>
            <person name="Sikorski J."/>
            <person name="Tindall B.J."/>
            <person name="Woyke T."/>
            <person name="Bristow J."/>
            <person name="Eisen J.A."/>
            <person name="Markowitz V."/>
            <person name="Hugenholtz P."/>
            <person name="Kyrpides N.C."/>
            <person name="Klenk H.P."/>
            <person name="Mavromatis K."/>
        </authorList>
    </citation>
    <scope>NUCLEOTIDE SEQUENCE [LARGE SCALE GENOMIC DNA]</scope>
    <source>
        <strain evidence="2">ATCC 29530 / DSM 19594 / LMG 11500 / NCIMB 11436 / LSU 4</strain>
    </source>
</reference>
<dbReference type="AlphaFoldDB" id="A0A7U3ZP94"/>
<proteinExistence type="predicted"/>
<dbReference type="EMBL" id="CP002859">
    <property type="protein sequence ID" value="AEI50857.1"/>
    <property type="molecule type" value="Genomic_DNA"/>
</dbReference>
<dbReference type="KEGG" id="rsi:Runsl_4535"/>
<organism evidence="1 2">
    <name type="scientific">Runella slithyformis (strain ATCC 29530 / DSM 19594 / LMG 11500 / NCIMB 11436 / LSU 4)</name>
    <dbReference type="NCBI Taxonomy" id="761193"/>
    <lineage>
        <taxon>Bacteria</taxon>
        <taxon>Pseudomonadati</taxon>
        <taxon>Bacteroidota</taxon>
        <taxon>Cytophagia</taxon>
        <taxon>Cytophagales</taxon>
        <taxon>Spirosomataceae</taxon>
        <taxon>Runella</taxon>
    </lineage>
</organism>
<keyword evidence="2" id="KW-1185">Reference proteome</keyword>
<dbReference type="RefSeq" id="WP_013930147.1">
    <property type="nucleotide sequence ID" value="NC_015703.1"/>
</dbReference>